<evidence type="ECO:0000313" key="3">
    <source>
        <dbReference type="Proteomes" id="UP000433945"/>
    </source>
</evidence>
<evidence type="ECO:0000256" key="1">
    <source>
        <dbReference type="SAM" id="SignalP"/>
    </source>
</evidence>
<dbReference type="AlphaFoldDB" id="A0A6N8H9B5"/>
<dbReference type="Proteomes" id="UP000433945">
    <property type="component" value="Unassembled WGS sequence"/>
</dbReference>
<reference evidence="2 3" key="1">
    <citation type="submission" date="2019-12" db="EMBL/GenBank/DDBJ databases">
        <authorList>
            <person name="Sun J.-Q."/>
        </authorList>
    </citation>
    <scope>NUCLEOTIDE SEQUENCE [LARGE SCALE GENOMIC DNA]</scope>
    <source>
        <strain evidence="2 3">JCM 17928</strain>
    </source>
</reference>
<keyword evidence="3" id="KW-1185">Reference proteome</keyword>
<comment type="caution">
    <text evidence="2">The sequence shown here is derived from an EMBL/GenBank/DDBJ whole genome shotgun (WGS) entry which is preliminary data.</text>
</comment>
<sequence>MKKVSSNLLNFLAIFFILLTSCSHDADISTPPYVGNWRLIKWSGDEYSPHYVRCNEVKLSFKPDNTGTISVRNYEYDDDYTVSLILKTTETKDLYNVFSELSSEYYYKYINDDKMILNS</sequence>
<gene>
    <name evidence="2" type="ORF">GN157_05150</name>
</gene>
<evidence type="ECO:0000313" key="2">
    <source>
        <dbReference type="EMBL" id="MUV03091.1"/>
    </source>
</evidence>
<feature type="signal peptide" evidence="1">
    <location>
        <begin position="1"/>
        <end position="26"/>
    </location>
</feature>
<evidence type="ECO:0008006" key="4">
    <source>
        <dbReference type="Google" id="ProtNLM"/>
    </source>
</evidence>
<proteinExistence type="predicted"/>
<accession>A0A6N8H9B5</accession>
<protein>
    <recommendedName>
        <fullName evidence="4">Lipocalin-like domain-containing protein</fullName>
    </recommendedName>
</protein>
<organism evidence="2 3">
    <name type="scientific">Flavobacterium rakeshii</name>
    <dbReference type="NCBI Taxonomy" id="1038845"/>
    <lineage>
        <taxon>Bacteria</taxon>
        <taxon>Pseudomonadati</taxon>
        <taxon>Bacteroidota</taxon>
        <taxon>Flavobacteriia</taxon>
        <taxon>Flavobacteriales</taxon>
        <taxon>Flavobacteriaceae</taxon>
        <taxon>Flavobacterium</taxon>
    </lineage>
</organism>
<name>A0A6N8H9B5_9FLAO</name>
<dbReference type="RefSeq" id="WP_157482036.1">
    <property type="nucleotide sequence ID" value="NZ_WOWP01000013.1"/>
</dbReference>
<dbReference type="PROSITE" id="PS51257">
    <property type="entry name" value="PROKAR_LIPOPROTEIN"/>
    <property type="match status" value="1"/>
</dbReference>
<feature type="chain" id="PRO_5026736749" description="Lipocalin-like domain-containing protein" evidence="1">
    <location>
        <begin position="27"/>
        <end position="119"/>
    </location>
</feature>
<keyword evidence="1" id="KW-0732">Signal</keyword>
<dbReference type="EMBL" id="WOWP01000013">
    <property type="protein sequence ID" value="MUV03091.1"/>
    <property type="molecule type" value="Genomic_DNA"/>
</dbReference>